<reference evidence="3" key="1">
    <citation type="submission" date="2013-03" db="EMBL/GenBank/DDBJ databases">
        <title>The Genome Sequence of Anopheles dirus WRAIR2.</title>
        <authorList>
            <consortium name="The Broad Institute Genomics Platform"/>
            <person name="Neafsey D.E."/>
            <person name="Walton C."/>
            <person name="Walker B."/>
            <person name="Young S.K."/>
            <person name="Zeng Q."/>
            <person name="Gargeya S."/>
            <person name="Fitzgerald M."/>
            <person name="Haas B."/>
            <person name="Abouelleil A."/>
            <person name="Allen A.W."/>
            <person name="Alvarado L."/>
            <person name="Arachchi H.M."/>
            <person name="Berlin A.M."/>
            <person name="Chapman S.B."/>
            <person name="Gainer-Dewar J."/>
            <person name="Goldberg J."/>
            <person name="Griggs A."/>
            <person name="Gujja S."/>
            <person name="Hansen M."/>
            <person name="Howarth C."/>
            <person name="Imamovic A."/>
            <person name="Ireland A."/>
            <person name="Larimer J."/>
            <person name="McCowan C."/>
            <person name="Murphy C."/>
            <person name="Pearson M."/>
            <person name="Poon T.W."/>
            <person name="Priest M."/>
            <person name="Roberts A."/>
            <person name="Saif S."/>
            <person name="Shea T."/>
            <person name="Sisk P."/>
            <person name="Sykes S."/>
            <person name="Wortman J."/>
            <person name="Nusbaum C."/>
            <person name="Birren B."/>
        </authorList>
    </citation>
    <scope>NUCLEOTIDE SEQUENCE [LARGE SCALE GENOMIC DNA]</scope>
    <source>
        <strain evidence="3">WRAIR2</strain>
    </source>
</reference>
<name>A0A182NWP2_9DIPT</name>
<feature type="transmembrane region" description="Helical" evidence="1">
    <location>
        <begin position="7"/>
        <end position="30"/>
    </location>
</feature>
<evidence type="ECO:0000313" key="3">
    <source>
        <dbReference type="Proteomes" id="UP000075884"/>
    </source>
</evidence>
<feature type="transmembrane region" description="Helical" evidence="1">
    <location>
        <begin position="36"/>
        <end position="57"/>
    </location>
</feature>
<dbReference type="Proteomes" id="UP000075884">
    <property type="component" value="Unassembled WGS sequence"/>
</dbReference>
<keyword evidence="1" id="KW-0812">Transmembrane</keyword>
<dbReference type="VEuPathDB" id="VectorBase:ADIR014309"/>
<keyword evidence="1" id="KW-1133">Transmembrane helix</keyword>
<keyword evidence="1" id="KW-0472">Membrane</keyword>
<protein>
    <submittedName>
        <fullName evidence="2">Uncharacterized protein</fullName>
    </submittedName>
</protein>
<evidence type="ECO:0000256" key="1">
    <source>
        <dbReference type="SAM" id="Phobius"/>
    </source>
</evidence>
<sequence>MFQINQTLFFDIIVTIFALVCKATIFLSFWNILDLIALHLVVQLCVVFRTINIIYTFMRRVWRIISSSVILSLVFVLVFVVYTYEVLLGMLLLILIAFFYSRITPTVMQNKCERCVL</sequence>
<dbReference type="EnsemblMetazoa" id="ADIR014309-RA">
    <property type="protein sequence ID" value="ADIR014309-PA"/>
    <property type="gene ID" value="ADIR014309"/>
</dbReference>
<proteinExistence type="predicted"/>
<keyword evidence="3" id="KW-1185">Reference proteome</keyword>
<dbReference type="AlphaFoldDB" id="A0A182NWP2"/>
<feature type="transmembrane region" description="Helical" evidence="1">
    <location>
        <begin position="69"/>
        <end position="100"/>
    </location>
</feature>
<organism evidence="2 3">
    <name type="scientific">Anopheles dirus</name>
    <dbReference type="NCBI Taxonomy" id="7168"/>
    <lineage>
        <taxon>Eukaryota</taxon>
        <taxon>Metazoa</taxon>
        <taxon>Ecdysozoa</taxon>
        <taxon>Arthropoda</taxon>
        <taxon>Hexapoda</taxon>
        <taxon>Insecta</taxon>
        <taxon>Pterygota</taxon>
        <taxon>Neoptera</taxon>
        <taxon>Endopterygota</taxon>
        <taxon>Diptera</taxon>
        <taxon>Nematocera</taxon>
        <taxon>Culicoidea</taxon>
        <taxon>Culicidae</taxon>
        <taxon>Anophelinae</taxon>
        <taxon>Anopheles</taxon>
    </lineage>
</organism>
<accession>A0A182NWP2</accession>
<reference evidence="2" key="2">
    <citation type="submission" date="2020-05" db="UniProtKB">
        <authorList>
            <consortium name="EnsemblMetazoa"/>
        </authorList>
    </citation>
    <scope>IDENTIFICATION</scope>
    <source>
        <strain evidence="2">WRAIR2</strain>
    </source>
</reference>
<evidence type="ECO:0000313" key="2">
    <source>
        <dbReference type="EnsemblMetazoa" id="ADIR014309-PA"/>
    </source>
</evidence>